<dbReference type="GO" id="GO:0003700">
    <property type="term" value="F:DNA-binding transcription factor activity"/>
    <property type="evidence" value="ECO:0007669"/>
    <property type="project" value="InterPro"/>
</dbReference>
<gene>
    <name evidence="4" type="ORF">JJB09_20465</name>
</gene>
<protein>
    <submittedName>
        <fullName evidence="4">MerR family transcriptional regulator</fullName>
    </submittedName>
</protein>
<proteinExistence type="predicted"/>
<feature type="domain" description="HTH merR-type" evidence="3">
    <location>
        <begin position="39"/>
        <end position="103"/>
    </location>
</feature>
<dbReference type="PROSITE" id="PS50937">
    <property type="entry name" value="HTH_MERR_2"/>
    <property type="match status" value="1"/>
</dbReference>
<dbReference type="SMART" id="SM00422">
    <property type="entry name" value="HTH_MERR"/>
    <property type="match status" value="1"/>
</dbReference>
<dbReference type="Pfam" id="PF13411">
    <property type="entry name" value="MerR_1"/>
    <property type="match status" value="1"/>
</dbReference>
<dbReference type="SUPFAM" id="SSF46894">
    <property type="entry name" value="C-terminal effector domain of the bipartite response regulators"/>
    <property type="match status" value="1"/>
</dbReference>
<dbReference type="GO" id="GO:0003677">
    <property type="term" value="F:DNA binding"/>
    <property type="evidence" value="ECO:0007669"/>
    <property type="project" value="UniProtKB-KW"/>
</dbReference>
<dbReference type="Gene3D" id="1.10.1660.10">
    <property type="match status" value="1"/>
</dbReference>
<evidence type="ECO:0000256" key="1">
    <source>
        <dbReference type="ARBA" id="ARBA00023125"/>
    </source>
</evidence>
<dbReference type="InterPro" id="IPR047057">
    <property type="entry name" value="MerR_fam"/>
</dbReference>
<accession>A0A937CP14</accession>
<dbReference type="AlphaFoldDB" id="A0A937CP14"/>
<dbReference type="PANTHER" id="PTHR30204">
    <property type="entry name" value="REDOX-CYCLING DRUG-SENSING TRANSCRIPTIONAL ACTIVATOR SOXR"/>
    <property type="match status" value="1"/>
</dbReference>
<evidence type="ECO:0000259" key="3">
    <source>
        <dbReference type="PROSITE" id="PS50937"/>
    </source>
</evidence>
<sequence>MHGILDQHIPEVETDNEDRGSHLPSIPLPSKLPNKPIAIADMANMFGVTHRTLHFYEEKRLLRPKRLGAMRVYEPRQVQIMATINLCREIGMPVAQIQELLAELADTATQSECDRVFHAALESRKKELIADESLIRRQMQQINEILDDDRAASREGNDYRQSGAPFLSDFEFHCLKLMAEGNTPARIAHTTNKPLEDILTIEATIIRKFGSSNRFQTVAKAVLLGMIGD</sequence>
<dbReference type="EMBL" id="JAEQNC010000013">
    <property type="protein sequence ID" value="MBL0374391.1"/>
    <property type="molecule type" value="Genomic_DNA"/>
</dbReference>
<evidence type="ECO:0000313" key="4">
    <source>
        <dbReference type="EMBL" id="MBL0374391.1"/>
    </source>
</evidence>
<keyword evidence="5" id="KW-1185">Reference proteome</keyword>
<keyword evidence="1" id="KW-0238">DNA-binding</keyword>
<dbReference type="InterPro" id="IPR016032">
    <property type="entry name" value="Sig_transdc_resp-reg_C-effctor"/>
</dbReference>
<dbReference type="InterPro" id="IPR009061">
    <property type="entry name" value="DNA-bd_dom_put_sf"/>
</dbReference>
<reference evidence="4" key="1">
    <citation type="submission" date="2021-01" db="EMBL/GenBank/DDBJ databases">
        <title>Rhizobium sp. strain KVB221 16S ribosomal RNA gene Genome sequencing and assembly.</title>
        <authorList>
            <person name="Kang M."/>
        </authorList>
    </citation>
    <scope>NUCLEOTIDE SEQUENCE</scope>
    <source>
        <strain evidence="4">KVB221</strain>
    </source>
</reference>
<feature type="region of interest" description="Disordered" evidence="2">
    <location>
        <begin position="1"/>
        <end position="29"/>
    </location>
</feature>
<name>A0A937CP14_9HYPH</name>
<evidence type="ECO:0000256" key="2">
    <source>
        <dbReference type="SAM" id="MobiDB-lite"/>
    </source>
</evidence>
<dbReference type="PANTHER" id="PTHR30204:SF97">
    <property type="entry name" value="MERR FAMILY REGULATORY PROTEIN"/>
    <property type="match status" value="1"/>
</dbReference>
<organism evidence="4 5">
    <name type="scientific">Rhizobium setariae</name>
    <dbReference type="NCBI Taxonomy" id="2801340"/>
    <lineage>
        <taxon>Bacteria</taxon>
        <taxon>Pseudomonadati</taxon>
        <taxon>Pseudomonadota</taxon>
        <taxon>Alphaproteobacteria</taxon>
        <taxon>Hyphomicrobiales</taxon>
        <taxon>Rhizobiaceae</taxon>
        <taxon>Rhizobium/Agrobacterium group</taxon>
        <taxon>Rhizobium</taxon>
    </lineage>
</organism>
<dbReference type="Proteomes" id="UP000633219">
    <property type="component" value="Unassembled WGS sequence"/>
</dbReference>
<evidence type="ECO:0000313" key="5">
    <source>
        <dbReference type="Proteomes" id="UP000633219"/>
    </source>
</evidence>
<dbReference type="SUPFAM" id="SSF46955">
    <property type="entry name" value="Putative DNA-binding domain"/>
    <property type="match status" value="1"/>
</dbReference>
<dbReference type="CDD" id="cd00592">
    <property type="entry name" value="HTH_MerR-like"/>
    <property type="match status" value="1"/>
</dbReference>
<dbReference type="InterPro" id="IPR000551">
    <property type="entry name" value="MerR-type_HTH_dom"/>
</dbReference>
<comment type="caution">
    <text evidence="4">The sequence shown here is derived from an EMBL/GenBank/DDBJ whole genome shotgun (WGS) entry which is preliminary data.</text>
</comment>